<reference evidence="1 2" key="1">
    <citation type="submission" date="2022-01" db="EMBL/GenBank/DDBJ databases">
        <title>A chromosomal length assembly of Cordylochernes scorpioides.</title>
        <authorList>
            <person name="Zeh D."/>
            <person name="Zeh J."/>
        </authorList>
    </citation>
    <scope>NUCLEOTIDE SEQUENCE [LARGE SCALE GENOMIC DNA]</scope>
    <source>
        <strain evidence="1">IN4F17</strain>
        <tissue evidence="1">Whole Body</tissue>
    </source>
</reference>
<dbReference type="EMBL" id="CP092876">
    <property type="protein sequence ID" value="UYV76688.1"/>
    <property type="molecule type" value="Genomic_DNA"/>
</dbReference>
<accession>A0ABY6L6P9</accession>
<proteinExistence type="predicted"/>
<organism evidence="1 2">
    <name type="scientific">Cordylochernes scorpioides</name>
    <dbReference type="NCBI Taxonomy" id="51811"/>
    <lineage>
        <taxon>Eukaryota</taxon>
        <taxon>Metazoa</taxon>
        <taxon>Ecdysozoa</taxon>
        <taxon>Arthropoda</taxon>
        <taxon>Chelicerata</taxon>
        <taxon>Arachnida</taxon>
        <taxon>Pseudoscorpiones</taxon>
        <taxon>Cheliferoidea</taxon>
        <taxon>Chernetidae</taxon>
        <taxon>Cordylochernes</taxon>
    </lineage>
</organism>
<protein>
    <submittedName>
        <fullName evidence="1">Uncharacterized protein</fullName>
    </submittedName>
</protein>
<sequence length="41" mass="4773">MGMEEFLLVYMVDEVDLGYNRRGPKLMVLEAEGLLRLELKT</sequence>
<keyword evidence="2" id="KW-1185">Reference proteome</keyword>
<gene>
    <name evidence="1" type="ORF">LAZ67_14001765</name>
</gene>
<evidence type="ECO:0000313" key="2">
    <source>
        <dbReference type="Proteomes" id="UP001235939"/>
    </source>
</evidence>
<dbReference type="Proteomes" id="UP001235939">
    <property type="component" value="Chromosome 14"/>
</dbReference>
<evidence type="ECO:0000313" key="1">
    <source>
        <dbReference type="EMBL" id="UYV76688.1"/>
    </source>
</evidence>
<name>A0ABY6L6P9_9ARAC</name>